<evidence type="ECO:0000313" key="1">
    <source>
        <dbReference type="EMBL" id="KAJ9072797.1"/>
    </source>
</evidence>
<name>A0ACC2TEX5_9FUNG</name>
<accession>A0ACC2TEX5</accession>
<keyword evidence="2" id="KW-1185">Reference proteome</keyword>
<proteinExistence type="predicted"/>
<reference evidence="1" key="1">
    <citation type="submission" date="2022-04" db="EMBL/GenBank/DDBJ databases">
        <title>Genome of the entomopathogenic fungus Entomophthora muscae.</title>
        <authorList>
            <person name="Elya C."/>
            <person name="Lovett B.R."/>
            <person name="Lee E."/>
            <person name="Macias A.M."/>
            <person name="Hajek A.E."/>
            <person name="De Bivort B.L."/>
            <person name="Kasson M.T."/>
            <person name="De Fine Licht H.H."/>
            <person name="Stajich J.E."/>
        </authorList>
    </citation>
    <scope>NUCLEOTIDE SEQUENCE</scope>
    <source>
        <strain evidence="1">Berkeley</strain>
    </source>
</reference>
<gene>
    <name evidence="1" type="ORF">DSO57_1023420</name>
</gene>
<dbReference type="EMBL" id="QTSX02002962">
    <property type="protein sequence ID" value="KAJ9072797.1"/>
    <property type="molecule type" value="Genomic_DNA"/>
</dbReference>
<sequence length="152" mass="16446">MMNSYICHQTCSIASELVLGLSPRNALPKSLNHAPVSPLAFESSFGPDSITLNIFQGRILVKKTSFVCSQLAGIQPSDVIGCHVITYPKSSLILSKNGIYGPPVSFETMGKPQHISLAGTKGVHILFNFGQDEFLYSPASPHHFTLPIYSPT</sequence>
<comment type="caution">
    <text evidence="1">The sequence shown here is derived from an EMBL/GenBank/DDBJ whole genome shotgun (WGS) entry which is preliminary data.</text>
</comment>
<evidence type="ECO:0000313" key="2">
    <source>
        <dbReference type="Proteomes" id="UP001165960"/>
    </source>
</evidence>
<protein>
    <submittedName>
        <fullName evidence="1">Uncharacterized protein</fullName>
    </submittedName>
</protein>
<organism evidence="1 2">
    <name type="scientific">Entomophthora muscae</name>
    <dbReference type="NCBI Taxonomy" id="34485"/>
    <lineage>
        <taxon>Eukaryota</taxon>
        <taxon>Fungi</taxon>
        <taxon>Fungi incertae sedis</taxon>
        <taxon>Zoopagomycota</taxon>
        <taxon>Entomophthoromycotina</taxon>
        <taxon>Entomophthoromycetes</taxon>
        <taxon>Entomophthorales</taxon>
        <taxon>Entomophthoraceae</taxon>
        <taxon>Entomophthora</taxon>
    </lineage>
</organism>
<dbReference type="Proteomes" id="UP001165960">
    <property type="component" value="Unassembled WGS sequence"/>
</dbReference>